<evidence type="ECO:0000256" key="1">
    <source>
        <dbReference type="SAM" id="Coils"/>
    </source>
</evidence>
<keyword evidence="1" id="KW-0175">Coiled coil</keyword>
<dbReference type="Proteomes" id="UP000176429">
    <property type="component" value="Unassembled WGS sequence"/>
</dbReference>
<feature type="coiled-coil region" evidence="1">
    <location>
        <begin position="44"/>
        <end position="86"/>
    </location>
</feature>
<reference evidence="2 3" key="1">
    <citation type="journal article" date="2016" name="Nat. Commun.">
        <title>Thousands of microbial genomes shed light on interconnected biogeochemical processes in an aquifer system.</title>
        <authorList>
            <person name="Anantharaman K."/>
            <person name="Brown C.T."/>
            <person name="Hug L.A."/>
            <person name="Sharon I."/>
            <person name="Castelle C.J."/>
            <person name="Probst A.J."/>
            <person name="Thomas B.C."/>
            <person name="Singh A."/>
            <person name="Wilkins M.J."/>
            <person name="Karaoz U."/>
            <person name="Brodie E.L."/>
            <person name="Williams K.H."/>
            <person name="Hubbard S.S."/>
            <person name="Banfield J.F."/>
        </authorList>
    </citation>
    <scope>NUCLEOTIDE SEQUENCE [LARGE SCALE GENOMIC DNA]</scope>
</reference>
<name>A0A1G2NZ85_9BACT</name>
<organism evidence="2 3">
    <name type="scientific">Candidatus Taylorbacteria bacterium RIFCSPLOWO2_02_FULL_46_40</name>
    <dbReference type="NCBI Taxonomy" id="1802329"/>
    <lineage>
        <taxon>Bacteria</taxon>
        <taxon>Candidatus Tayloriibacteriota</taxon>
    </lineage>
</organism>
<dbReference type="EMBL" id="MHSH01000047">
    <property type="protein sequence ID" value="OHA40661.1"/>
    <property type="molecule type" value="Genomic_DNA"/>
</dbReference>
<dbReference type="AlphaFoldDB" id="A0A1G2NZ85"/>
<accession>A0A1G2NZ85</accession>
<sequence>MVKKNSNKNTAIDDLAVMVAGSFKWVGERFDGIDKQFGAVGERLDDIDNRLDSMDTRLDRIENLLLRDHLNRIERLEDSMLLVKRKIGVR</sequence>
<gene>
    <name evidence="2" type="ORF">A3H68_03065</name>
</gene>
<evidence type="ECO:0000313" key="3">
    <source>
        <dbReference type="Proteomes" id="UP000176429"/>
    </source>
</evidence>
<evidence type="ECO:0000313" key="2">
    <source>
        <dbReference type="EMBL" id="OHA40661.1"/>
    </source>
</evidence>
<dbReference type="Gene3D" id="3.90.20.10">
    <property type="match status" value="1"/>
</dbReference>
<comment type="caution">
    <text evidence="2">The sequence shown here is derived from an EMBL/GenBank/DDBJ whole genome shotgun (WGS) entry which is preliminary data.</text>
</comment>
<evidence type="ECO:0008006" key="4">
    <source>
        <dbReference type="Google" id="ProtNLM"/>
    </source>
</evidence>
<protein>
    <recommendedName>
        <fullName evidence="4">t-SNARE coiled-coil homology domain-containing protein</fullName>
    </recommendedName>
</protein>
<proteinExistence type="predicted"/>